<dbReference type="Gene3D" id="3.40.190.150">
    <property type="entry name" value="Bordetella uptake gene, domain 1"/>
    <property type="match status" value="1"/>
</dbReference>
<dbReference type="SUPFAM" id="SSF53850">
    <property type="entry name" value="Periplasmic binding protein-like II"/>
    <property type="match status" value="1"/>
</dbReference>
<dbReference type="PANTHER" id="PTHR42928:SF5">
    <property type="entry name" value="BLR1237 PROTEIN"/>
    <property type="match status" value="1"/>
</dbReference>
<dbReference type="PIRSF" id="PIRSF017082">
    <property type="entry name" value="YflP"/>
    <property type="match status" value="1"/>
</dbReference>
<evidence type="ECO:0000313" key="4">
    <source>
        <dbReference type="Proteomes" id="UP001549320"/>
    </source>
</evidence>
<organism evidence="3 4">
    <name type="scientific">Ottowia thiooxydans</name>
    <dbReference type="NCBI Taxonomy" id="219182"/>
    <lineage>
        <taxon>Bacteria</taxon>
        <taxon>Pseudomonadati</taxon>
        <taxon>Pseudomonadota</taxon>
        <taxon>Betaproteobacteria</taxon>
        <taxon>Burkholderiales</taxon>
        <taxon>Comamonadaceae</taxon>
        <taxon>Ottowia</taxon>
    </lineage>
</organism>
<dbReference type="InterPro" id="IPR042100">
    <property type="entry name" value="Bug_dom1"/>
</dbReference>
<evidence type="ECO:0000256" key="1">
    <source>
        <dbReference type="ARBA" id="ARBA00006987"/>
    </source>
</evidence>
<feature type="signal peptide" evidence="2">
    <location>
        <begin position="1"/>
        <end position="30"/>
    </location>
</feature>
<keyword evidence="4" id="KW-1185">Reference proteome</keyword>
<dbReference type="PANTHER" id="PTHR42928">
    <property type="entry name" value="TRICARBOXYLATE-BINDING PROTEIN"/>
    <property type="match status" value="1"/>
</dbReference>
<comment type="caution">
    <text evidence="3">The sequence shown here is derived from an EMBL/GenBank/DDBJ whole genome shotgun (WGS) entry which is preliminary data.</text>
</comment>
<keyword evidence="3" id="KW-0675">Receptor</keyword>
<proteinExistence type="inferred from homology"/>
<keyword evidence="2" id="KW-0732">Signal</keyword>
<dbReference type="EMBL" id="JBEPSH010000006">
    <property type="protein sequence ID" value="MET4578005.1"/>
    <property type="molecule type" value="Genomic_DNA"/>
</dbReference>
<dbReference type="CDD" id="cd07012">
    <property type="entry name" value="PBP2_Bug_TTT"/>
    <property type="match status" value="1"/>
</dbReference>
<comment type="similarity">
    <text evidence="1">Belongs to the UPF0065 (bug) family.</text>
</comment>
<dbReference type="Proteomes" id="UP001549320">
    <property type="component" value="Unassembled WGS sequence"/>
</dbReference>
<dbReference type="InterPro" id="IPR005064">
    <property type="entry name" value="BUG"/>
</dbReference>
<name>A0ABV2QAG6_9BURK</name>
<protein>
    <submittedName>
        <fullName evidence="3">Tripartite-type tricarboxylate transporter receptor subunit TctC</fullName>
    </submittedName>
</protein>
<sequence length="332" mass="35405">MNKSLIKRRIVVASALLGSLLSSAFAPALAQGDNWPSKPIRLIVPSAPGAGGDIFARLISMPLQNILKQPIIIDNKPGANGIIAADQAAKASGDGYTLLLAPSSAILINPVIQAKLPYDTEKDLIPVAQVGAAGILLVANPKTGFKNLADMVAYAKANPGKLPYSSWGNGSSGHLAMEGIKARYGLDMPHVPYKSIPQEVTDLIGNNISVGFVDIASPIPHIREGRLTALGTTGSQRWPATQDVPRLTEQGFTFDADGWYGIFVPKGTPQAIIDRLATEINRIQQSPEVRPKIEAQNMIVPPNRTAKQFADSIKADAVIWQGLAKTTDLRDK</sequence>
<dbReference type="Gene3D" id="3.40.190.10">
    <property type="entry name" value="Periplasmic binding protein-like II"/>
    <property type="match status" value="1"/>
</dbReference>
<gene>
    <name evidence="3" type="ORF">ABIE13_003121</name>
</gene>
<feature type="chain" id="PRO_5046436152" evidence="2">
    <location>
        <begin position="31"/>
        <end position="332"/>
    </location>
</feature>
<accession>A0ABV2QAG6</accession>
<evidence type="ECO:0000256" key="2">
    <source>
        <dbReference type="SAM" id="SignalP"/>
    </source>
</evidence>
<evidence type="ECO:0000313" key="3">
    <source>
        <dbReference type="EMBL" id="MET4578005.1"/>
    </source>
</evidence>
<dbReference type="RefSeq" id="WP_354444885.1">
    <property type="nucleotide sequence ID" value="NZ_JBEPSH010000006.1"/>
</dbReference>
<dbReference type="Pfam" id="PF03401">
    <property type="entry name" value="TctC"/>
    <property type="match status" value="1"/>
</dbReference>
<reference evidence="3 4" key="1">
    <citation type="submission" date="2024-06" db="EMBL/GenBank/DDBJ databases">
        <title>Sorghum-associated microbial communities from plants grown in Nebraska, USA.</title>
        <authorList>
            <person name="Schachtman D."/>
        </authorList>
    </citation>
    <scope>NUCLEOTIDE SEQUENCE [LARGE SCALE GENOMIC DNA]</scope>
    <source>
        <strain evidence="3 4">2709</strain>
    </source>
</reference>